<name>A0A4P9VHM0_9GAMM</name>
<dbReference type="PANTHER" id="PTHR32347:SF23">
    <property type="entry name" value="BLL5650 PROTEIN"/>
    <property type="match status" value="1"/>
</dbReference>
<protein>
    <submittedName>
        <fullName evidence="3">Biotin/lipoyl-binding protein</fullName>
    </submittedName>
</protein>
<dbReference type="AlphaFoldDB" id="A0A4P9VHM0"/>
<dbReference type="SUPFAM" id="SSF111369">
    <property type="entry name" value="HlyD-like secretion proteins"/>
    <property type="match status" value="1"/>
</dbReference>
<dbReference type="EMBL" id="NDXW01000001">
    <property type="protein sequence ID" value="RDH42678.1"/>
    <property type="molecule type" value="Genomic_DNA"/>
</dbReference>
<dbReference type="RefSeq" id="WP_094786143.1">
    <property type="nucleotide sequence ID" value="NZ_JAEVHG010000011.1"/>
</dbReference>
<proteinExistence type="predicted"/>
<comment type="caution">
    <text evidence="3">The sequence shown here is derived from an EMBL/GenBank/DDBJ whole genome shotgun (WGS) entry which is preliminary data.</text>
</comment>
<reference evidence="3 4" key="1">
    <citation type="submission" date="2017-04" db="EMBL/GenBank/DDBJ databases">
        <title>Draft genome sequence of Zooshikella ganghwensis VG4 isolated from Red Sea sediments.</title>
        <authorList>
            <person name="Rehman Z."/>
            <person name="Alam I."/>
            <person name="Kamau A."/>
            <person name="Bajic V."/>
            <person name="Leiknes T."/>
        </authorList>
    </citation>
    <scope>NUCLEOTIDE SEQUENCE [LARGE SCALE GENOMIC DNA]</scope>
    <source>
        <strain evidence="3 4">VG4</strain>
    </source>
</reference>
<organism evidence="3 4">
    <name type="scientific">Zooshikella ganghwensis</name>
    <dbReference type="NCBI Taxonomy" id="202772"/>
    <lineage>
        <taxon>Bacteria</taxon>
        <taxon>Pseudomonadati</taxon>
        <taxon>Pseudomonadota</taxon>
        <taxon>Gammaproteobacteria</taxon>
        <taxon>Oceanospirillales</taxon>
        <taxon>Zooshikellaceae</taxon>
        <taxon>Zooshikella</taxon>
    </lineage>
</organism>
<accession>A0A4P9VHM0</accession>
<evidence type="ECO:0000313" key="3">
    <source>
        <dbReference type="EMBL" id="RDH42678.1"/>
    </source>
</evidence>
<evidence type="ECO:0000256" key="2">
    <source>
        <dbReference type="ARBA" id="ARBA00023054"/>
    </source>
</evidence>
<keyword evidence="2" id="KW-0175">Coiled coil</keyword>
<sequence>MNAPLHAPLKDNHIPRTLLSLSCYHQFISELYEQSSKEAITSQITSPPNQLINYDLILFIGYKSKKAFVYGVSHNHHINQKAPLIHAARKLIQSELITNKNSAYTTDQINDQSLQATFEQSGLKQLYWSPFNTKNKYYGGLLYCRHTPWCRSEEEIIQLLSYHYLFLLQQHHFGSLRVSGSDKKRSIKYLSICAVFILFMALPVRLSVLAPAEIVPRTPIPITAPLTGIISQVLVKPNQPVKQGDILYQYEPIELKNNYQIKLEQLQVAESRYKTALQNTLVQYNNQAFAQQKAEYELAKAQLKLSKEQLAFTHVTAPKDGVILFGDTQALIGKPVTIGERIMFLSDPNDTELSIALGVQDFTPLQQGNEVLFFRNAEATMPISGLLTSISYFPDIKPGIGLNYPLRAKLKINTSVADKELVRIGLQGTAKVYGEQVTLFYYLFRRPLTAVRQWLGL</sequence>
<keyword evidence="4" id="KW-1185">Reference proteome</keyword>
<evidence type="ECO:0000256" key="1">
    <source>
        <dbReference type="ARBA" id="ARBA00004196"/>
    </source>
</evidence>
<dbReference type="Proteomes" id="UP000257039">
    <property type="component" value="Unassembled WGS sequence"/>
</dbReference>
<dbReference type="Gene3D" id="1.10.287.470">
    <property type="entry name" value="Helix hairpin bin"/>
    <property type="match status" value="1"/>
</dbReference>
<dbReference type="PANTHER" id="PTHR32347">
    <property type="entry name" value="EFFLUX SYSTEM COMPONENT YKNX-RELATED"/>
    <property type="match status" value="1"/>
</dbReference>
<gene>
    <name evidence="3" type="ORF">B9G39_04020</name>
</gene>
<dbReference type="Gene3D" id="2.40.50.100">
    <property type="match status" value="1"/>
</dbReference>
<dbReference type="InterPro" id="IPR050465">
    <property type="entry name" value="UPF0194_transport"/>
</dbReference>
<dbReference type="GO" id="GO:0030313">
    <property type="term" value="C:cell envelope"/>
    <property type="evidence" value="ECO:0007669"/>
    <property type="project" value="UniProtKB-SubCell"/>
</dbReference>
<comment type="subcellular location">
    <subcellularLocation>
        <location evidence="1">Cell envelope</location>
    </subcellularLocation>
</comment>
<evidence type="ECO:0000313" key="4">
    <source>
        <dbReference type="Proteomes" id="UP000257039"/>
    </source>
</evidence>